<evidence type="ECO:0000313" key="4">
    <source>
        <dbReference type="EMBL" id="MFD2938232.1"/>
    </source>
</evidence>
<dbReference type="Pfam" id="PF00561">
    <property type="entry name" value="Abhydrolase_1"/>
    <property type="match status" value="1"/>
</dbReference>
<evidence type="ECO:0000256" key="2">
    <source>
        <dbReference type="ARBA" id="ARBA00022801"/>
    </source>
</evidence>
<dbReference type="PRINTS" id="PR00793">
    <property type="entry name" value="PROAMNOPTASE"/>
</dbReference>
<evidence type="ECO:0000256" key="1">
    <source>
        <dbReference type="ARBA" id="ARBA00010088"/>
    </source>
</evidence>
<accession>A0ABW6AUT0</accession>
<dbReference type="SUPFAM" id="SSF53474">
    <property type="entry name" value="alpha/beta-Hydrolases"/>
    <property type="match status" value="1"/>
</dbReference>
<evidence type="ECO:0000313" key="5">
    <source>
        <dbReference type="Proteomes" id="UP001597512"/>
    </source>
</evidence>
<dbReference type="Gene3D" id="3.40.50.1820">
    <property type="entry name" value="alpha/beta hydrolase"/>
    <property type="match status" value="1"/>
</dbReference>
<feature type="domain" description="AB hydrolase-1" evidence="3">
    <location>
        <begin position="10"/>
        <end position="260"/>
    </location>
</feature>
<dbReference type="InterPro" id="IPR000073">
    <property type="entry name" value="AB_hydrolase_1"/>
</dbReference>
<dbReference type="PANTHER" id="PTHR43798:SF31">
    <property type="entry name" value="AB HYDROLASE SUPERFAMILY PROTEIN YCLE"/>
    <property type="match status" value="1"/>
</dbReference>
<dbReference type="EMBL" id="JBHUOM010000049">
    <property type="protein sequence ID" value="MFD2938232.1"/>
    <property type="molecule type" value="Genomic_DNA"/>
</dbReference>
<dbReference type="RefSeq" id="WP_381508979.1">
    <property type="nucleotide sequence ID" value="NZ_JBHUOM010000049.1"/>
</dbReference>
<reference evidence="5" key="1">
    <citation type="journal article" date="2019" name="Int. J. Syst. Evol. Microbiol.">
        <title>The Global Catalogue of Microorganisms (GCM) 10K type strain sequencing project: providing services to taxonomists for standard genome sequencing and annotation.</title>
        <authorList>
            <consortium name="The Broad Institute Genomics Platform"/>
            <consortium name="The Broad Institute Genome Sequencing Center for Infectious Disease"/>
            <person name="Wu L."/>
            <person name="Ma J."/>
        </authorList>
    </citation>
    <scope>NUCLEOTIDE SEQUENCE [LARGE SCALE GENOMIC DNA]</scope>
    <source>
        <strain evidence="5">KCTC 52490</strain>
    </source>
</reference>
<keyword evidence="2 4" id="KW-0378">Hydrolase</keyword>
<protein>
    <submittedName>
        <fullName evidence="4">Alpha/beta fold hydrolase</fullName>
    </submittedName>
</protein>
<comment type="caution">
    <text evidence="4">The sequence shown here is derived from an EMBL/GenBank/DDBJ whole genome shotgun (WGS) entry which is preliminary data.</text>
</comment>
<dbReference type="InterPro" id="IPR002410">
    <property type="entry name" value="Peptidase_S33"/>
</dbReference>
<dbReference type="InterPro" id="IPR050266">
    <property type="entry name" value="AB_hydrolase_sf"/>
</dbReference>
<proteinExistence type="inferred from homology"/>
<comment type="similarity">
    <text evidence="1">Belongs to the peptidase S33 family.</text>
</comment>
<organism evidence="4 5">
    <name type="scientific">Spirosoma flavum</name>
    <dbReference type="NCBI Taxonomy" id="2048557"/>
    <lineage>
        <taxon>Bacteria</taxon>
        <taxon>Pseudomonadati</taxon>
        <taxon>Bacteroidota</taxon>
        <taxon>Cytophagia</taxon>
        <taxon>Cytophagales</taxon>
        <taxon>Cytophagaceae</taxon>
        <taxon>Spirosoma</taxon>
    </lineage>
</organism>
<dbReference type="GO" id="GO:0016787">
    <property type="term" value="F:hydrolase activity"/>
    <property type="evidence" value="ECO:0007669"/>
    <property type="project" value="UniProtKB-KW"/>
</dbReference>
<sequence length="275" mass="30991">MTFRSFGKGKPVFILSGGPGHASFYMDSVAKRISQMGYRAIVVNQYGTDASVQRFDTARVTLPQFVEDIERLRKALGYSSFTLLGHSWGGALAMAYIRTYPNTTSGLILSCSGTFSREANDRLNKNIAARLSDADKAAMKRWDDSLEVGVDDNKVMLAQRRIRQVAFTYDRANHQRVINEVVNTSPFFIQVGNRMFADAWLLHDYQVMSHLKDYASPVLVLEGKQDVMSIETAQYITSSFSKAHLVLIDRCGHYPWIDNPTSYFSQIESFLGKKP</sequence>
<keyword evidence="5" id="KW-1185">Reference proteome</keyword>
<evidence type="ECO:0000259" key="3">
    <source>
        <dbReference type="Pfam" id="PF00561"/>
    </source>
</evidence>
<dbReference type="InterPro" id="IPR029058">
    <property type="entry name" value="AB_hydrolase_fold"/>
</dbReference>
<gene>
    <name evidence="4" type="ORF">ACFS25_31000</name>
</gene>
<name>A0ABW6AUT0_9BACT</name>
<dbReference type="PANTHER" id="PTHR43798">
    <property type="entry name" value="MONOACYLGLYCEROL LIPASE"/>
    <property type="match status" value="1"/>
</dbReference>
<dbReference type="Proteomes" id="UP001597512">
    <property type="component" value="Unassembled WGS sequence"/>
</dbReference>